<accession>A0A7T8KK54</accession>
<sequence length="274" mass="31883">LLDNGVLTSAVKVESFQILCHFIMERLTNEQRLQIVEIYYQNSCSVKNVHRLLRPYYGRHNRPCESTIRAVITKFRTKFTLLDIKPSTRMRTVRTEENIAAVASSVNENREMSIRRRSQQLGLCYSTTWKILSVDLGLKAYKIQLLQELKPNDLPQRLMFCEWALEQLDENPLFYRKLCSAMRLISGSTPHAINNYDASRKNDSLVWFMAGGIIGPFFFKDDPMIHDFFLPQLAELNLVNMWFQQDGATCHTARETMNMLKDEFGEQLISRMGL</sequence>
<organism evidence="2 3">
    <name type="scientific">Caligus rogercresseyi</name>
    <name type="common">Sea louse</name>
    <dbReference type="NCBI Taxonomy" id="217165"/>
    <lineage>
        <taxon>Eukaryota</taxon>
        <taxon>Metazoa</taxon>
        <taxon>Ecdysozoa</taxon>
        <taxon>Arthropoda</taxon>
        <taxon>Crustacea</taxon>
        <taxon>Multicrustacea</taxon>
        <taxon>Hexanauplia</taxon>
        <taxon>Copepoda</taxon>
        <taxon>Siphonostomatoida</taxon>
        <taxon>Caligidae</taxon>
        <taxon>Caligus</taxon>
    </lineage>
</organism>
<feature type="domain" description="DUF4817" evidence="1">
    <location>
        <begin position="28"/>
        <end position="78"/>
    </location>
</feature>
<dbReference type="Proteomes" id="UP000595437">
    <property type="component" value="Chromosome 2"/>
</dbReference>
<dbReference type="EMBL" id="CP045891">
    <property type="protein sequence ID" value="QQP57406.1"/>
    <property type="molecule type" value="Genomic_DNA"/>
</dbReference>
<evidence type="ECO:0000313" key="3">
    <source>
        <dbReference type="Proteomes" id="UP000595437"/>
    </source>
</evidence>
<dbReference type="Gene3D" id="3.30.420.10">
    <property type="entry name" value="Ribonuclease H-like superfamily/Ribonuclease H"/>
    <property type="match status" value="1"/>
</dbReference>
<proteinExistence type="predicted"/>
<protein>
    <submittedName>
        <fullName evidence="2">DD41D transposase</fullName>
    </submittedName>
</protein>
<dbReference type="PANTHER" id="PTHR47326">
    <property type="entry name" value="TRANSPOSABLE ELEMENT TC3 TRANSPOSASE-LIKE PROTEIN"/>
    <property type="match status" value="1"/>
</dbReference>
<dbReference type="AlphaFoldDB" id="A0A7T8KK54"/>
<evidence type="ECO:0000313" key="2">
    <source>
        <dbReference type="EMBL" id="QQP57406.1"/>
    </source>
</evidence>
<reference evidence="3" key="1">
    <citation type="submission" date="2021-01" db="EMBL/GenBank/DDBJ databases">
        <title>Caligus Genome Assembly.</title>
        <authorList>
            <person name="Gallardo-Escarate C."/>
        </authorList>
    </citation>
    <scope>NUCLEOTIDE SEQUENCE [LARGE SCALE GENOMIC DNA]</scope>
</reference>
<dbReference type="InterPro" id="IPR036397">
    <property type="entry name" value="RNaseH_sf"/>
</dbReference>
<dbReference type="OrthoDB" id="6375373at2759"/>
<dbReference type="Pfam" id="PF16087">
    <property type="entry name" value="DUF4817"/>
    <property type="match status" value="1"/>
</dbReference>
<name>A0A7T8KK54_CALRO</name>
<feature type="non-terminal residue" evidence="2">
    <location>
        <position position="274"/>
    </location>
</feature>
<dbReference type="PANTHER" id="PTHR47326:SF1">
    <property type="entry name" value="HTH PSQ-TYPE DOMAIN-CONTAINING PROTEIN"/>
    <property type="match status" value="1"/>
</dbReference>
<dbReference type="GO" id="GO:0003676">
    <property type="term" value="F:nucleic acid binding"/>
    <property type="evidence" value="ECO:0007669"/>
    <property type="project" value="InterPro"/>
</dbReference>
<dbReference type="InterPro" id="IPR032135">
    <property type="entry name" value="DUF4817"/>
</dbReference>
<evidence type="ECO:0000259" key="1">
    <source>
        <dbReference type="Pfam" id="PF16087"/>
    </source>
</evidence>
<gene>
    <name evidence="2" type="ORF">FKW44_002383</name>
</gene>
<keyword evidence="3" id="KW-1185">Reference proteome</keyword>